<feature type="region of interest" description="Disordered" evidence="4">
    <location>
        <begin position="94"/>
        <end position="144"/>
    </location>
</feature>
<keyword evidence="7" id="KW-1185">Reference proteome</keyword>
<dbReference type="RefSeq" id="XP_024724346.1">
    <property type="nucleotide sequence ID" value="XM_024863465.1"/>
</dbReference>
<accession>A0A2T3BBP3</accession>
<feature type="compositionally biased region" description="Polar residues" evidence="4">
    <location>
        <begin position="10"/>
        <end position="36"/>
    </location>
</feature>
<feature type="domain" description="Zn(2)-C6 fungal-type" evidence="5">
    <location>
        <begin position="52"/>
        <end position="82"/>
    </location>
</feature>
<dbReference type="Pfam" id="PF00172">
    <property type="entry name" value="Zn_clus"/>
    <property type="match status" value="1"/>
</dbReference>
<evidence type="ECO:0000256" key="1">
    <source>
        <dbReference type="ARBA" id="ARBA00004123"/>
    </source>
</evidence>
<dbReference type="PANTHER" id="PTHR31001">
    <property type="entry name" value="UNCHARACTERIZED TRANSCRIPTIONAL REGULATORY PROTEIN"/>
    <property type="match status" value="1"/>
</dbReference>
<dbReference type="CDD" id="cd00067">
    <property type="entry name" value="GAL4"/>
    <property type="match status" value="1"/>
</dbReference>
<dbReference type="Pfam" id="PF04082">
    <property type="entry name" value="Fungal_trans"/>
    <property type="match status" value="1"/>
</dbReference>
<dbReference type="SUPFAM" id="SSF57701">
    <property type="entry name" value="Zn2/Cys6 DNA-binding domain"/>
    <property type="match status" value="1"/>
</dbReference>
<dbReference type="InterPro" id="IPR001138">
    <property type="entry name" value="Zn2Cys6_DnaBD"/>
</dbReference>
<dbReference type="InterPro" id="IPR007219">
    <property type="entry name" value="XnlR_reg_dom"/>
</dbReference>
<dbReference type="GO" id="GO:0006351">
    <property type="term" value="P:DNA-templated transcription"/>
    <property type="evidence" value="ECO:0007669"/>
    <property type="project" value="InterPro"/>
</dbReference>
<dbReference type="GO" id="GO:0000981">
    <property type="term" value="F:DNA-binding transcription factor activity, RNA polymerase II-specific"/>
    <property type="evidence" value="ECO:0007669"/>
    <property type="project" value="InterPro"/>
</dbReference>
<evidence type="ECO:0000259" key="5">
    <source>
        <dbReference type="PROSITE" id="PS50048"/>
    </source>
</evidence>
<dbReference type="GeneID" id="36571546"/>
<dbReference type="GO" id="GO:0008270">
    <property type="term" value="F:zinc ion binding"/>
    <property type="evidence" value="ECO:0007669"/>
    <property type="project" value="InterPro"/>
</dbReference>
<dbReference type="InterPro" id="IPR050613">
    <property type="entry name" value="Sec_Metabolite_Reg"/>
</dbReference>
<dbReference type="GO" id="GO:0003677">
    <property type="term" value="F:DNA binding"/>
    <property type="evidence" value="ECO:0007669"/>
    <property type="project" value="InterPro"/>
</dbReference>
<dbReference type="InterPro" id="IPR036864">
    <property type="entry name" value="Zn2-C6_fun-type_DNA-bd_sf"/>
</dbReference>
<dbReference type="PANTHER" id="PTHR31001:SF81">
    <property type="entry name" value="ZN(II)2CYS6 TRANSCRIPTION FACTOR"/>
    <property type="match status" value="1"/>
</dbReference>
<evidence type="ECO:0000313" key="7">
    <source>
        <dbReference type="Proteomes" id="UP000241818"/>
    </source>
</evidence>
<feature type="region of interest" description="Disordered" evidence="4">
    <location>
        <begin position="1"/>
        <end position="51"/>
    </location>
</feature>
<dbReference type="SMART" id="SM00906">
    <property type="entry name" value="Fungal_trans"/>
    <property type="match status" value="1"/>
</dbReference>
<evidence type="ECO:0000256" key="2">
    <source>
        <dbReference type="ARBA" id="ARBA00022723"/>
    </source>
</evidence>
<keyword evidence="3" id="KW-0539">Nucleus</keyword>
<comment type="subcellular location">
    <subcellularLocation>
        <location evidence="1">Nucleus</location>
    </subcellularLocation>
</comment>
<dbReference type="PROSITE" id="PS50048">
    <property type="entry name" value="ZN2_CY6_FUNGAL_2"/>
    <property type="match status" value="1"/>
</dbReference>
<dbReference type="AlphaFoldDB" id="A0A2T3BBP3"/>
<dbReference type="InParanoid" id="A0A2T3BBP3"/>
<dbReference type="SMART" id="SM00066">
    <property type="entry name" value="GAL4"/>
    <property type="match status" value="1"/>
</dbReference>
<evidence type="ECO:0000313" key="6">
    <source>
        <dbReference type="EMBL" id="PSS25747.1"/>
    </source>
</evidence>
<dbReference type="Proteomes" id="UP000241818">
    <property type="component" value="Unassembled WGS sequence"/>
</dbReference>
<keyword evidence="2" id="KW-0479">Metal-binding</keyword>
<dbReference type="CDD" id="cd12148">
    <property type="entry name" value="fungal_TF_MHR"/>
    <property type="match status" value="1"/>
</dbReference>
<dbReference type="GO" id="GO:0005634">
    <property type="term" value="C:nucleus"/>
    <property type="evidence" value="ECO:0007669"/>
    <property type="project" value="UniProtKB-SubCell"/>
</dbReference>
<evidence type="ECO:0000256" key="3">
    <source>
        <dbReference type="ARBA" id="ARBA00023242"/>
    </source>
</evidence>
<reference evidence="6 7" key="1">
    <citation type="journal article" date="2018" name="New Phytol.">
        <title>Comparative genomics and transcriptomics depict ericoid mycorrhizal fungi as versatile saprotrophs and plant mutualists.</title>
        <authorList>
            <person name="Martino E."/>
            <person name="Morin E."/>
            <person name="Grelet G.A."/>
            <person name="Kuo A."/>
            <person name="Kohler A."/>
            <person name="Daghino S."/>
            <person name="Barry K.W."/>
            <person name="Cichocki N."/>
            <person name="Clum A."/>
            <person name="Dockter R.B."/>
            <person name="Hainaut M."/>
            <person name="Kuo R.C."/>
            <person name="LaButti K."/>
            <person name="Lindahl B.D."/>
            <person name="Lindquist E.A."/>
            <person name="Lipzen A."/>
            <person name="Khouja H.R."/>
            <person name="Magnuson J."/>
            <person name="Murat C."/>
            <person name="Ohm R.A."/>
            <person name="Singer S.W."/>
            <person name="Spatafora J.W."/>
            <person name="Wang M."/>
            <person name="Veneault-Fourrey C."/>
            <person name="Henrissat B."/>
            <person name="Grigoriev I.V."/>
            <person name="Martin F.M."/>
            <person name="Perotto S."/>
        </authorList>
    </citation>
    <scope>NUCLEOTIDE SEQUENCE [LARGE SCALE GENOMIC DNA]</scope>
    <source>
        <strain evidence="6 7">ATCC 22711</strain>
    </source>
</reference>
<dbReference type="Gene3D" id="4.10.240.10">
    <property type="entry name" value="Zn(2)-C6 fungal-type DNA-binding domain"/>
    <property type="match status" value="1"/>
</dbReference>
<evidence type="ECO:0000256" key="4">
    <source>
        <dbReference type="SAM" id="MobiDB-lite"/>
    </source>
</evidence>
<dbReference type="EMBL" id="KZ679007">
    <property type="protein sequence ID" value="PSS25747.1"/>
    <property type="molecule type" value="Genomic_DNA"/>
</dbReference>
<proteinExistence type="predicted"/>
<feature type="compositionally biased region" description="Low complexity" evidence="4">
    <location>
        <begin position="133"/>
        <end position="144"/>
    </location>
</feature>
<gene>
    <name evidence="6" type="ORF">M430DRAFT_16457</name>
</gene>
<organism evidence="6 7">
    <name type="scientific">Amorphotheca resinae ATCC 22711</name>
    <dbReference type="NCBI Taxonomy" id="857342"/>
    <lineage>
        <taxon>Eukaryota</taxon>
        <taxon>Fungi</taxon>
        <taxon>Dikarya</taxon>
        <taxon>Ascomycota</taxon>
        <taxon>Pezizomycotina</taxon>
        <taxon>Leotiomycetes</taxon>
        <taxon>Helotiales</taxon>
        <taxon>Amorphothecaceae</taxon>
        <taxon>Amorphotheca</taxon>
    </lineage>
</organism>
<dbReference type="OrthoDB" id="2406834at2759"/>
<name>A0A2T3BBP3_AMORE</name>
<dbReference type="STRING" id="857342.A0A2T3BBP3"/>
<protein>
    <recommendedName>
        <fullName evidence="5">Zn(2)-C6 fungal-type domain-containing protein</fullName>
    </recommendedName>
</protein>
<sequence>MDSIGAVSPALNTSVSSPVTERSRNTAPVAQENDSTAEPPKKKQKRNKPTLSCEECVERKTKCDRGRPHCLACIKRQTDCKYAHVANVLEETNRSVSNGRRMTKPPKRKPESVSRVFEVPRQAPNPHERSASRESTSSSTGLLSNVPYSHPTASNVFGIGSEHPFANYWTCQGGLAEVISVLPDKLQADILLDMYFECVDPVYPMIHRQTFYADYEQFWSLTPAERERSDGALVAMIFAMIAMGTQFISTTTYHDRQQTAEFYVSAAHQALRMSSYLNKASVRSIQAMVIITYFLINDNHASDGWAFAGILIRQSYAMGLHRDPDIVCPNASIFEKQIRRKLWQAVLLQDTFLTVLLSLPPSATHTDVNVEDLVDVSSSIANSNPTDTAYIRGCWTLANLVQETICSPRSLDLPISSTPRQKSKLLADFRAVYRSFPDIFRSWDAESITLLAQSNKRIVRQTLFLASNYYHSIMLVHSSSSPEVPVNFRGALEAAHEAINAFFLLCAIFENEAKVWWVFNHRAFLEALCIGSILRDQAKDENGADVLAKDPLFVRAKADILQMIAIMQNMSEGEHGSEVARTRISVLGNYL</sequence>